<dbReference type="GO" id="GO:0051897">
    <property type="term" value="P:positive regulation of phosphatidylinositol 3-kinase/protein kinase B signal transduction"/>
    <property type="evidence" value="ECO:0007669"/>
    <property type="project" value="TreeGrafter"/>
</dbReference>
<dbReference type="GO" id="GO:0005886">
    <property type="term" value="C:plasma membrane"/>
    <property type="evidence" value="ECO:0007669"/>
    <property type="project" value="TreeGrafter"/>
</dbReference>
<dbReference type="GO" id="GO:0005524">
    <property type="term" value="F:ATP binding"/>
    <property type="evidence" value="ECO:0007669"/>
    <property type="project" value="InterPro"/>
</dbReference>
<dbReference type="PANTHER" id="PTHR24416">
    <property type="entry name" value="TYROSINE-PROTEIN KINASE RECEPTOR"/>
    <property type="match status" value="1"/>
</dbReference>
<dbReference type="GO" id="GO:1990090">
    <property type="term" value="P:cellular response to nerve growth factor stimulus"/>
    <property type="evidence" value="ECO:0007669"/>
    <property type="project" value="TreeGrafter"/>
</dbReference>
<dbReference type="Pfam" id="PF07714">
    <property type="entry name" value="PK_Tyr_Ser-Thr"/>
    <property type="match status" value="2"/>
</dbReference>
<dbReference type="EMBL" id="JQDR03001885">
    <property type="protein sequence ID" value="KAA0203330.1"/>
    <property type="molecule type" value="Genomic_DNA"/>
</dbReference>
<dbReference type="Proteomes" id="UP000711488">
    <property type="component" value="Unassembled WGS sequence"/>
</dbReference>
<dbReference type="Gene3D" id="1.10.510.10">
    <property type="entry name" value="Transferase(Phosphotransferase) domain 1"/>
    <property type="match status" value="2"/>
</dbReference>
<gene>
    <name evidence="2" type="ORF">HAZT_HAZT001170</name>
</gene>
<reference evidence="2" key="1">
    <citation type="submission" date="2014-08" db="EMBL/GenBank/DDBJ databases">
        <authorList>
            <person name="Murali S."/>
            <person name="Richards S."/>
            <person name="Bandaranaike D."/>
            <person name="Bellair M."/>
            <person name="Blankenburg K."/>
            <person name="Chao H."/>
            <person name="Dinh H."/>
            <person name="Doddapaneni H."/>
            <person name="Dugan-Rocha S."/>
            <person name="Elkadiri S."/>
            <person name="Gnanaolivu R."/>
            <person name="Hughes D."/>
            <person name="Lee S."/>
            <person name="Li M."/>
            <person name="Ming W."/>
            <person name="Munidasa M."/>
            <person name="Muniz J."/>
            <person name="Nguyen L."/>
            <person name="Osuji N."/>
            <person name="Pu L.-L."/>
            <person name="Puazo M."/>
            <person name="Skinner E."/>
            <person name="Qu C."/>
            <person name="Quiroz J."/>
            <person name="Raj R."/>
            <person name="Weissenberger G."/>
            <person name="Xin Y."/>
            <person name="Zou X."/>
            <person name="Han Y."/>
            <person name="Worley K."/>
            <person name="Muzny D."/>
            <person name="Gibbs R."/>
        </authorList>
    </citation>
    <scope>NUCLEOTIDE SEQUENCE</scope>
    <source>
        <strain evidence="2">HAZT.00-mixed</strain>
        <tissue evidence="2">Whole organism</tissue>
    </source>
</reference>
<protein>
    <recommendedName>
        <fullName evidence="1">Protein kinase domain-containing protein</fullName>
    </recommendedName>
</protein>
<sequence>MNPTHLSDFKISLQISTSRLPSSRAALSSETTTTADGSAGRMLALGVVSSSASVAPTLLVENPGYQQATSAPLKTLHAVGASVHQEVEREAATLSSLKHDHIVTFYGVCYDSSPMVMVFEYMEQGDLNNYLREHNEDSGVADYLTAPLSVMDDLQIAVQIAAGMSYLASQFGCEAMLPVRWMPPESILYRRFTIDSDVWSFGVLLWEIFTGGQQPWYGYSNQEVIFIALMLQVITKITAGHVLPCPEKCPDDMYVIMKKCWVKNPSERPNMSALHQSILSLTKLDNCIHIGSLD</sequence>
<dbReference type="InterPro" id="IPR000719">
    <property type="entry name" value="Prot_kinase_dom"/>
</dbReference>
<dbReference type="GO" id="GO:0030424">
    <property type="term" value="C:axon"/>
    <property type="evidence" value="ECO:0007669"/>
    <property type="project" value="TreeGrafter"/>
</dbReference>
<dbReference type="AlphaFoldDB" id="A0A6A0HC16"/>
<dbReference type="GO" id="GO:0043121">
    <property type="term" value="F:neurotrophin binding"/>
    <property type="evidence" value="ECO:0007669"/>
    <property type="project" value="TreeGrafter"/>
</dbReference>
<name>A0A6A0HC16_HYAAZ</name>
<dbReference type="SUPFAM" id="SSF56112">
    <property type="entry name" value="Protein kinase-like (PK-like)"/>
    <property type="match status" value="1"/>
</dbReference>
<dbReference type="InterPro" id="IPR001245">
    <property type="entry name" value="Ser-Thr/Tyr_kinase_cat_dom"/>
</dbReference>
<dbReference type="PRINTS" id="PR00109">
    <property type="entry name" value="TYRKINASE"/>
</dbReference>
<feature type="domain" description="Protein kinase" evidence="1">
    <location>
        <begin position="28"/>
        <end position="278"/>
    </location>
</feature>
<dbReference type="GO" id="GO:0043235">
    <property type="term" value="C:receptor complex"/>
    <property type="evidence" value="ECO:0007669"/>
    <property type="project" value="TreeGrafter"/>
</dbReference>
<reference evidence="2" key="2">
    <citation type="journal article" date="2018" name="Environ. Sci. Technol.">
        <title>The Toxicogenome of Hyalella azteca: A Model for Sediment Ecotoxicology and Evolutionary Toxicology.</title>
        <authorList>
            <person name="Poynton H.C."/>
            <person name="Hasenbein S."/>
            <person name="Benoit J.B."/>
            <person name="Sepulveda M.S."/>
            <person name="Poelchau M.F."/>
            <person name="Hughes D.S.T."/>
            <person name="Murali S.C."/>
            <person name="Chen S."/>
            <person name="Glastad K.M."/>
            <person name="Goodisman M.A.D."/>
            <person name="Werren J.H."/>
            <person name="Vineis J.H."/>
            <person name="Bowen J.L."/>
            <person name="Friedrich M."/>
            <person name="Jones J."/>
            <person name="Robertson H.M."/>
            <person name="Feyereisen R."/>
            <person name="Mechler-Hickson A."/>
            <person name="Mathers N."/>
            <person name="Lee C.E."/>
            <person name="Colbourne J.K."/>
            <person name="Biales A."/>
            <person name="Johnston J.S."/>
            <person name="Wellborn G.A."/>
            <person name="Rosendale A.J."/>
            <person name="Cridge A.G."/>
            <person name="Munoz-Torres M.C."/>
            <person name="Bain P.A."/>
            <person name="Manny A.R."/>
            <person name="Major K.M."/>
            <person name="Lambert F.N."/>
            <person name="Vulpe C.D."/>
            <person name="Tuck P."/>
            <person name="Blalock B.J."/>
            <person name="Lin Y.Y."/>
            <person name="Smith M.E."/>
            <person name="Ochoa-Acuna H."/>
            <person name="Chen M.M."/>
            <person name="Childers C.P."/>
            <person name="Qu J."/>
            <person name="Dugan S."/>
            <person name="Lee S.L."/>
            <person name="Chao H."/>
            <person name="Dinh H."/>
            <person name="Han Y."/>
            <person name="Doddapaneni H."/>
            <person name="Worley K.C."/>
            <person name="Muzny D.M."/>
            <person name="Gibbs R.A."/>
            <person name="Richards S."/>
        </authorList>
    </citation>
    <scope>NUCLEOTIDE SEQUENCE</scope>
    <source>
        <strain evidence="2">HAZT.00-mixed</strain>
        <tissue evidence="2">Whole organism</tissue>
    </source>
</reference>
<dbReference type="GO" id="GO:0010976">
    <property type="term" value="P:positive regulation of neuron projection development"/>
    <property type="evidence" value="ECO:0007669"/>
    <property type="project" value="TreeGrafter"/>
</dbReference>
<evidence type="ECO:0000313" key="2">
    <source>
        <dbReference type="EMBL" id="KAA0203330.1"/>
    </source>
</evidence>
<organism evidence="2">
    <name type="scientific">Hyalella azteca</name>
    <name type="common">Amphipod</name>
    <dbReference type="NCBI Taxonomy" id="294128"/>
    <lineage>
        <taxon>Eukaryota</taxon>
        <taxon>Metazoa</taxon>
        <taxon>Ecdysozoa</taxon>
        <taxon>Arthropoda</taxon>
        <taxon>Crustacea</taxon>
        <taxon>Multicrustacea</taxon>
        <taxon>Malacostraca</taxon>
        <taxon>Eumalacostraca</taxon>
        <taxon>Peracarida</taxon>
        <taxon>Amphipoda</taxon>
        <taxon>Senticaudata</taxon>
        <taxon>Talitrida</taxon>
        <taxon>Talitroidea</taxon>
        <taxon>Hyalellidae</taxon>
        <taxon>Hyalella</taxon>
    </lineage>
</organism>
<evidence type="ECO:0000259" key="1">
    <source>
        <dbReference type="PROSITE" id="PS50011"/>
    </source>
</evidence>
<reference evidence="2" key="3">
    <citation type="submission" date="2019-06" db="EMBL/GenBank/DDBJ databases">
        <authorList>
            <person name="Poynton C."/>
            <person name="Hasenbein S."/>
            <person name="Benoit J.B."/>
            <person name="Sepulveda M.S."/>
            <person name="Poelchau M.F."/>
            <person name="Murali S.C."/>
            <person name="Chen S."/>
            <person name="Glastad K.M."/>
            <person name="Werren J.H."/>
            <person name="Vineis J.H."/>
            <person name="Bowen J.L."/>
            <person name="Friedrich M."/>
            <person name="Jones J."/>
            <person name="Robertson H.M."/>
            <person name="Feyereisen R."/>
            <person name="Mechler-Hickson A."/>
            <person name="Mathers N."/>
            <person name="Lee C.E."/>
            <person name="Colbourne J.K."/>
            <person name="Biales A."/>
            <person name="Johnston J.S."/>
            <person name="Wellborn G.A."/>
            <person name="Rosendale A.J."/>
            <person name="Cridge A.G."/>
            <person name="Munoz-Torres M.C."/>
            <person name="Bain P.A."/>
            <person name="Manny A.R."/>
            <person name="Major K.M."/>
            <person name="Lambert F.N."/>
            <person name="Vulpe C.D."/>
            <person name="Tuck P."/>
            <person name="Blalock B.J."/>
            <person name="Lin Y.-Y."/>
            <person name="Smith M.E."/>
            <person name="Ochoa-Acuna H."/>
            <person name="Chen M.-J.M."/>
            <person name="Childers C.P."/>
            <person name="Qu J."/>
            <person name="Dugan S."/>
            <person name="Lee S.L."/>
            <person name="Chao H."/>
            <person name="Dinh H."/>
            <person name="Han Y."/>
            <person name="Doddapaneni H."/>
            <person name="Worley K.C."/>
            <person name="Muzny D.M."/>
            <person name="Gibbs R.A."/>
            <person name="Richards S."/>
        </authorList>
    </citation>
    <scope>NUCLEOTIDE SEQUENCE</scope>
    <source>
        <strain evidence="2">HAZT.00-mixed</strain>
        <tissue evidence="2">Whole organism</tissue>
    </source>
</reference>
<dbReference type="CDD" id="cd00192">
    <property type="entry name" value="PTKc"/>
    <property type="match status" value="1"/>
</dbReference>
<dbReference type="InterPro" id="IPR050122">
    <property type="entry name" value="RTK"/>
</dbReference>
<dbReference type="GO" id="GO:0004714">
    <property type="term" value="F:transmembrane receptor protein tyrosine kinase activity"/>
    <property type="evidence" value="ECO:0007669"/>
    <property type="project" value="TreeGrafter"/>
</dbReference>
<proteinExistence type="predicted"/>
<dbReference type="PROSITE" id="PS50011">
    <property type="entry name" value="PROTEIN_KINASE_DOM"/>
    <property type="match status" value="1"/>
</dbReference>
<dbReference type="GO" id="GO:0005030">
    <property type="term" value="F:neurotrophin receptor activity"/>
    <property type="evidence" value="ECO:0007669"/>
    <property type="project" value="TreeGrafter"/>
</dbReference>
<dbReference type="PANTHER" id="PTHR24416:SF614">
    <property type="entry name" value="PROTEIN KINASE DOMAIN-CONTAINING PROTEIN"/>
    <property type="match status" value="1"/>
</dbReference>
<dbReference type="InterPro" id="IPR011009">
    <property type="entry name" value="Kinase-like_dom_sf"/>
</dbReference>
<comment type="caution">
    <text evidence="2">The sequence shown here is derived from an EMBL/GenBank/DDBJ whole genome shotgun (WGS) entry which is preliminary data.</text>
</comment>
<accession>A0A6A0HC16</accession>
<dbReference type="GO" id="GO:0007169">
    <property type="term" value="P:cell surface receptor protein tyrosine kinase signaling pathway"/>
    <property type="evidence" value="ECO:0007669"/>
    <property type="project" value="TreeGrafter"/>
</dbReference>